<organism evidence="8 9">
    <name type="scientific">Candidatus Brennerbacteria bacterium CG11_big_fil_rev_8_21_14_0_20_43_10</name>
    <dbReference type="NCBI Taxonomy" id="1974523"/>
    <lineage>
        <taxon>Bacteria</taxon>
        <taxon>Candidatus Brenneribacteriota</taxon>
    </lineage>
</organism>
<dbReference type="GO" id="GO:1990904">
    <property type="term" value="C:ribonucleoprotein complex"/>
    <property type="evidence" value="ECO:0007669"/>
    <property type="project" value="UniProtKB-KW"/>
</dbReference>
<reference evidence="8 9" key="1">
    <citation type="submission" date="2017-09" db="EMBL/GenBank/DDBJ databases">
        <title>Depth-based differentiation of microbial function through sediment-hosted aquifers and enrichment of novel symbionts in the deep terrestrial subsurface.</title>
        <authorList>
            <person name="Probst A.J."/>
            <person name="Ladd B."/>
            <person name="Jarett J.K."/>
            <person name="Geller-Mcgrath D.E."/>
            <person name="Sieber C.M."/>
            <person name="Emerson J.B."/>
            <person name="Anantharaman K."/>
            <person name="Thomas B.C."/>
            <person name="Malmstrom R."/>
            <person name="Stieglmeier M."/>
            <person name="Klingl A."/>
            <person name="Woyke T."/>
            <person name="Ryan C.M."/>
            <person name="Banfield J.F."/>
        </authorList>
    </citation>
    <scope>NUCLEOTIDE SEQUENCE [LARGE SCALE GENOMIC DNA]</scope>
    <source>
        <strain evidence="8">CG11_big_fil_rev_8_21_14_0_20_43_10</strain>
    </source>
</reference>
<evidence type="ECO:0000256" key="3">
    <source>
        <dbReference type="ARBA" id="ARBA00023274"/>
    </source>
</evidence>
<proteinExistence type="inferred from homology"/>
<evidence type="ECO:0000256" key="1">
    <source>
        <dbReference type="ARBA" id="ARBA00010618"/>
    </source>
</evidence>
<dbReference type="InterPro" id="IPR005824">
    <property type="entry name" value="KOW"/>
</dbReference>
<sequence length="104" mass="11561">MLKIKKGDMVQVMSGKDRGKQARVTRIIPQNRTIVLEGLFLTKKHIRPKRQGEKGQMVDVARPIHASKVMLVCSQCAKPVRVGYTGEGKIKVRVCKKCGSAFSP</sequence>
<evidence type="ECO:0000256" key="2">
    <source>
        <dbReference type="ARBA" id="ARBA00022980"/>
    </source>
</evidence>
<dbReference type="InterPro" id="IPR057264">
    <property type="entry name" value="Ribosomal_uL24_C"/>
</dbReference>
<comment type="function">
    <text evidence="5">One of the proteins that surrounds the polypeptide exit tunnel on the outside of the subunit.</text>
</comment>
<evidence type="ECO:0000259" key="7">
    <source>
        <dbReference type="SMART" id="SM00739"/>
    </source>
</evidence>
<comment type="caution">
    <text evidence="8">The sequence shown here is derived from an EMBL/GenBank/DDBJ whole genome shotgun (WGS) entry which is preliminary data.</text>
</comment>
<dbReference type="GO" id="GO:0006412">
    <property type="term" value="P:translation"/>
    <property type="evidence" value="ECO:0007669"/>
    <property type="project" value="UniProtKB-UniRule"/>
</dbReference>
<dbReference type="AlphaFoldDB" id="A0A2H0PWT3"/>
<evidence type="ECO:0000256" key="4">
    <source>
        <dbReference type="ARBA" id="ARBA00035206"/>
    </source>
</evidence>
<dbReference type="SUPFAM" id="SSF50104">
    <property type="entry name" value="Translation proteins SH3-like domain"/>
    <property type="match status" value="1"/>
</dbReference>
<dbReference type="Pfam" id="PF00467">
    <property type="entry name" value="KOW"/>
    <property type="match status" value="1"/>
</dbReference>
<keyword evidence="3 5" id="KW-0687">Ribonucleoprotein</keyword>
<dbReference type="InterPro" id="IPR041988">
    <property type="entry name" value="Ribosomal_uL24_KOW"/>
</dbReference>
<dbReference type="InterPro" id="IPR014722">
    <property type="entry name" value="Rib_uL2_dom2"/>
</dbReference>
<evidence type="ECO:0000313" key="9">
    <source>
        <dbReference type="Proteomes" id="UP000236846"/>
    </source>
</evidence>
<keyword evidence="5" id="KW-0694">RNA-binding</keyword>
<comment type="function">
    <text evidence="5">One of two assembly initiator proteins, it binds directly to the 5'-end of the 23S rRNA, where it nucleates assembly of the 50S subunit.</text>
</comment>
<dbReference type="InterPro" id="IPR008991">
    <property type="entry name" value="Translation_prot_SH3-like_sf"/>
</dbReference>
<evidence type="ECO:0000256" key="6">
    <source>
        <dbReference type="RuleBase" id="RU003477"/>
    </source>
</evidence>
<dbReference type="HAMAP" id="MF_01326_B">
    <property type="entry name" value="Ribosomal_uL24_B"/>
    <property type="match status" value="1"/>
</dbReference>
<dbReference type="Proteomes" id="UP000236846">
    <property type="component" value="Unassembled WGS sequence"/>
</dbReference>
<dbReference type="InterPro" id="IPR005825">
    <property type="entry name" value="Ribosomal_uL24_CS"/>
</dbReference>
<dbReference type="PANTHER" id="PTHR12903">
    <property type="entry name" value="MITOCHONDRIAL RIBOSOMAL PROTEIN L24"/>
    <property type="match status" value="1"/>
</dbReference>
<protein>
    <recommendedName>
        <fullName evidence="4 5">Large ribosomal subunit protein uL24</fullName>
    </recommendedName>
</protein>
<dbReference type="Pfam" id="PF17136">
    <property type="entry name" value="ribosomal_L24"/>
    <property type="match status" value="1"/>
</dbReference>
<keyword evidence="2 5" id="KW-0689">Ribosomal protein</keyword>
<dbReference type="InterPro" id="IPR003256">
    <property type="entry name" value="Ribosomal_uL24"/>
</dbReference>
<dbReference type="GO" id="GO:0019843">
    <property type="term" value="F:rRNA binding"/>
    <property type="evidence" value="ECO:0007669"/>
    <property type="project" value="UniProtKB-UniRule"/>
</dbReference>
<feature type="domain" description="KOW" evidence="7">
    <location>
        <begin position="3"/>
        <end position="30"/>
    </location>
</feature>
<dbReference type="Gene3D" id="2.30.30.30">
    <property type="match status" value="1"/>
</dbReference>
<dbReference type="NCBIfam" id="TIGR01079">
    <property type="entry name" value="rplX_bact"/>
    <property type="match status" value="1"/>
</dbReference>
<evidence type="ECO:0000313" key="8">
    <source>
        <dbReference type="EMBL" id="PIR26174.1"/>
    </source>
</evidence>
<dbReference type="GO" id="GO:0005840">
    <property type="term" value="C:ribosome"/>
    <property type="evidence" value="ECO:0007669"/>
    <property type="project" value="UniProtKB-KW"/>
</dbReference>
<gene>
    <name evidence="5" type="primary">rplX</name>
    <name evidence="8" type="ORF">COV41_02095</name>
</gene>
<dbReference type="GO" id="GO:0003735">
    <property type="term" value="F:structural constituent of ribosome"/>
    <property type="evidence" value="ECO:0007669"/>
    <property type="project" value="InterPro"/>
</dbReference>
<accession>A0A2H0PWT3</accession>
<dbReference type="SMART" id="SM00739">
    <property type="entry name" value="KOW"/>
    <property type="match status" value="1"/>
</dbReference>
<keyword evidence="5" id="KW-0699">rRNA-binding</keyword>
<name>A0A2H0PWT3_9BACT</name>
<comment type="similarity">
    <text evidence="1 5 6">Belongs to the universal ribosomal protein uL24 family.</text>
</comment>
<dbReference type="EMBL" id="PCXE01000036">
    <property type="protein sequence ID" value="PIR26174.1"/>
    <property type="molecule type" value="Genomic_DNA"/>
</dbReference>
<dbReference type="CDD" id="cd06089">
    <property type="entry name" value="KOW_RPL26"/>
    <property type="match status" value="1"/>
</dbReference>
<dbReference type="PROSITE" id="PS01108">
    <property type="entry name" value="RIBOSOMAL_L24"/>
    <property type="match status" value="1"/>
</dbReference>
<evidence type="ECO:0000256" key="5">
    <source>
        <dbReference type="HAMAP-Rule" id="MF_01326"/>
    </source>
</evidence>
<comment type="subunit">
    <text evidence="5">Part of the 50S ribosomal subunit.</text>
</comment>